<dbReference type="Pfam" id="PF12705">
    <property type="entry name" value="PDDEXK_1"/>
    <property type="match status" value="1"/>
</dbReference>
<evidence type="ECO:0000313" key="2">
    <source>
        <dbReference type="EMBL" id="CAB4180496.1"/>
    </source>
</evidence>
<reference evidence="2" key="1">
    <citation type="submission" date="2020-05" db="EMBL/GenBank/DDBJ databases">
        <authorList>
            <person name="Chiriac C."/>
            <person name="Salcher M."/>
            <person name="Ghai R."/>
            <person name="Kavagutti S V."/>
        </authorList>
    </citation>
    <scope>NUCLEOTIDE SEQUENCE</scope>
</reference>
<proteinExistence type="predicted"/>
<organism evidence="2">
    <name type="scientific">uncultured Caudovirales phage</name>
    <dbReference type="NCBI Taxonomy" id="2100421"/>
    <lineage>
        <taxon>Viruses</taxon>
        <taxon>Duplodnaviria</taxon>
        <taxon>Heunggongvirae</taxon>
        <taxon>Uroviricota</taxon>
        <taxon>Caudoviricetes</taxon>
        <taxon>Peduoviridae</taxon>
        <taxon>Maltschvirus</taxon>
        <taxon>Maltschvirus maltsch</taxon>
    </lineage>
</organism>
<dbReference type="EMBL" id="LR796986">
    <property type="protein sequence ID" value="CAB4180496.1"/>
    <property type="molecule type" value="Genomic_DNA"/>
</dbReference>
<name>A0A6J5QDV3_9CAUD</name>
<feature type="domain" description="PD-(D/E)XK endonuclease-like" evidence="1">
    <location>
        <begin position="46"/>
        <end position="278"/>
    </location>
</feature>
<evidence type="ECO:0000259" key="1">
    <source>
        <dbReference type="Pfam" id="PF12705"/>
    </source>
</evidence>
<accession>A0A6J5QDV3</accession>
<gene>
    <name evidence="2" type="ORF">UFOVP1049_41</name>
</gene>
<protein>
    <recommendedName>
        <fullName evidence="1">PD-(D/E)XK endonuclease-like domain-containing protein</fullName>
    </recommendedName>
</protein>
<dbReference type="InterPro" id="IPR011604">
    <property type="entry name" value="PDDEXK-like_dom_sf"/>
</dbReference>
<sequence length="289" mass="32895">MKITNKYSLPEALVNAMLKDDYTKGASEYSVTGLLQPPKVALLREQYDDQIEIDVSDKMFTFLGTALHKVLEATVMPDNCTFEERLHTKVDGTSISGAIDVQERGANGTTIWDYKVTSVWSVINEKTEWVEQLNMYKWLVETVKGERIVGLKICAFLRDWSKNKSGDNYPEASIVTIDIPMWTATETEAFIMDRLNAHRKAKMIRDFGEELPLCSNAERWMSETTFAVKREGRKTAIRVLSNVEEAKEMAIKEKGYVETRLGEPRRCAGNYCQVSQWCSQYKGEANESA</sequence>
<dbReference type="Gene3D" id="3.90.320.10">
    <property type="match status" value="1"/>
</dbReference>
<dbReference type="InterPro" id="IPR038726">
    <property type="entry name" value="PDDEXK_AddAB-type"/>
</dbReference>